<evidence type="ECO:0000256" key="3">
    <source>
        <dbReference type="ARBA" id="ARBA00022741"/>
    </source>
</evidence>
<dbReference type="Gene3D" id="3.40.50.880">
    <property type="match status" value="1"/>
</dbReference>
<evidence type="ECO:0000256" key="1">
    <source>
        <dbReference type="ARBA" id="ARBA00022490"/>
    </source>
</evidence>
<dbReference type="PANTHER" id="PTHR47552">
    <property type="entry name" value="PHOSPHORIBOSYLFORMYLGLYCINAMIDINE SYNTHASE SUBUNIT PURQ"/>
    <property type="match status" value="1"/>
</dbReference>
<keyword evidence="7 8" id="KW-0315">Glutamine amidotransferase</keyword>
<proteinExistence type="inferred from homology"/>
<dbReference type="PIRSF" id="PIRSF001586">
    <property type="entry name" value="FGAM_synth_I"/>
    <property type="match status" value="1"/>
</dbReference>
<evidence type="ECO:0000256" key="5">
    <source>
        <dbReference type="ARBA" id="ARBA00022801"/>
    </source>
</evidence>
<evidence type="ECO:0000256" key="2">
    <source>
        <dbReference type="ARBA" id="ARBA00022598"/>
    </source>
</evidence>
<evidence type="ECO:0000313" key="9">
    <source>
        <dbReference type="EMBL" id="ANP47602.1"/>
    </source>
</evidence>
<evidence type="ECO:0000256" key="8">
    <source>
        <dbReference type="HAMAP-Rule" id="MF_00421"/>
    </source>
</evidence>
<dbReference type="SMART" id="SM01211">
    <property type="entry name" value="GATase_5"/>
    <property type="match status" value="1"/>
</dbReference>
<dbReference type="GO" id="GO:0005524">
    <property type="term" value="F:ATP binding"/>
    <property type="evidence" value="ECO:0007669"/>
    <property type="project" value="UniProtKB-KW"/>
</dbReference>
<dbReference type="AlphaFoldDB" id="A0A1B1AM05"/>
<feature type="active site" description="Nucleophile" evidence="8">
    <location>
        <position position="87"/>
    </location>
</feature>
<comment type="pathway">
    <text evidence="8">Purine metabolism; IMP biosynthesis via de novo pathway; 5-amino-1-(5-phospho-D-ribosyl)imidazole from N(2)-formyl-N(1)-(5-phospho-D-ribosyl)glycinamide: step 1/2.</text>
</comment>
<dbReference type="NCBIfam" id="TIGR01737">
    <property type="entry name" value="FGAM_synth_I"/>
    <property type="match status" value="1"/>
</dbReference>
<protein>
    <recommendedName>
        <fullName evidence="8">Phosphoribosylformylglycinamidine synthase subunit PurQ</fullName>
        <shortName evidence="8">FGAM synthase</shortName>
        <ecNumber evidence="8">6.3.5.3</ecNumber>
    </recommendedName>
    <alternativeName>
        <fullName evidence="8">Formylglycinamide ribonucleotide amidotransferase subunit I</fullName>
        <shortName evidence="8">FGAR amidotransferase I</shortName>
        <shortName evidence="8">FGAR-AT I</shortName>
    </alternativeName>
    <alternativeName>
        <fullName evidence="8">Glutaminase PurQ</fullName>
        <ecNumber evidence="8">3.5.1.2</ecNumber>
    </alternativeName>
    <alternativeName>
        <fullName evidence="8">Phosphoribosylformylglycinamidine synthase subunit I</fullName>
    </alternativeName>
</protein>
<comment type="subcellular location">
    <subcellularLocation>
        <location evidence="8">Cytoplasm</location>
    </subcellularLocation>
</comment>
<feature type="active site" evidence="8">
    <location>
        <position position="195"/>
    </location>
</feature>
<dbReference type="Proteomes" id="UP000092498">
    <property type="component" value="Chromosome"/>
</dbReference>
<dbReference type="PANTHER" id="PTHR47552:SF1">
    <property type="entry name" value="PHOSPHORIBOSYLFORMYLGLYCINAMIDINE SYNTHASE SUBUNIT PURQ"/>
    <property type="match status" value="1"/>
</dbReference>
<comment type="catalytic activity">
    <reaction evidence="8">
        <text>N(2)-formyl-N(1)-(5-phospho-beta-D-ribosyl)glycinamide + L-glutamine + ATP + H2O = 2-formamido-N(1)-(5-O-phospho-beta-D-ribosyl)acetamidine + L-glutamate + ADP + phosphate + H(+)</text>
        <dbReference type="Rhea" id="RHEA:17129"/>
        <dbReference type="ChEBI" id="CHEBI:15377"/>
        <dbReference type="ChEBI" id="CHEBI:15378"/>
        <dbReference type="ChEBI" id="CHEBI:29985"/>
        <dbReference type="ChEBI" id="CHEBI:30616"/>
        <dbReference type="ChEBI" id="CHEBI:43474"/>
        <dbReference type="ChEBI" id="CHEBI:58359"/>
        <dbReference type="ChEBI" id="CHEBI:147286"/>
        <dbReference type="ChEBI" id="CHEBI:147287"/>
        <dbReference type="ChEBI" id="CHEBI:456216"/>
        <dbReference type="EC" id="6.3.5.3"/>
    </reaction>
</comment>
<keyword evidence="2 8" id="KW-0436">Ligase</keyword>
<dbReference type="SUPFAM" id="SSF52317">
    <property type="entry name" value="Class I glutamine amidotransferase-like"/>
    <property type="match status" value="1"/>
</dbReference>
<dbReference type="Pfam" id="PF13507">
    <property type="entry name" value="GATase_5"/>
    <property type="match status" value="1"/>
</dbReference>
<keyword evidence="1 8" id="KW-0963">Cytoplasm</keyword>
<dbReference type="NCBIfam" id="NF002957">
    <property type="entry name" value="PRK03619.1"/>
    <property type="match status" value="1"/>
</dbReference>
<dbReference type="RefSeq" id="WP_066773885.1">
    <property type="nucleotide sequence ID" value="NZ_CP013244.1"/>
</dbReference>
<comment type="subunit">
    <text evidence="8">Part of the FGAM synthase complex composed of 1 PurL, 1 PurQ and 2 PurS subunits.</text>
</comment>
<dbReference type="InParanoid" id="A0A1B1AM05"/>
<sequence length="220" mass="23499">MKSAVIVFPGSNCDRDAARALERLTGKPAAMVWHKETTLPEGLDLVVLPGGFSYGDYLRSGAMAAKSPIVRDVVAHAERGGLVLGICNGFQVLTETRLLPGALARNAGLKFACKEVPLAIANANTAFTRAYREQRETEIPIAHGDGRFVADEDTLARIEGEGRIVFRYLDNPNGSARDIAGLINDRGNVLGMMPHPERASDPVLGRTGGAAIFQSLMEAA</sequence>
<dbReference type="HAMAP" id="MF_00421">
    <property type="entry name" value="PurQ"/>
    <property type="match status" value="1"/>
</dbReference>
<dbReference type="GO" id="GO:0006189">
    <property type="term" value="P:'de novo' IMP biosynthetic process"/>
    <property type="evidence" value="ECO:0007669"/>
    <property type="project" value="UniProtKB-UniRule"/>
</dbReference>
<comment type="catalytic activity">
    <reaction evidence="8">
        <text>L-glutamine + H2O = L-glutamate + NH4(+)</text>
        <dbReference type="Rhea" id="RHEA:15889"/>
        <dbReference type="ChEBI" id="CHEBI:15377"/>
        <dbReference type="ChEBI" id="CHEBI:28938"/>
        <dbReference type="ChEBI" id="CHEBI:29985"/>
        <dbReference type="ChEBI" id="CHEBI:58359"/>
        <dbReference type="EC" id="3.5.1.2"/>
    </reaction>
</comment>
<comment type="function">
    <text evidence="8">Part of the phosphoribosylformylglycinamidine synthase complex involved in the purines biosynthetic pathway. Catalyzes the ATP-dependent conversion of formylglycinamide ribonucleotide (FGAR) and glutamine to yield formylglycinamidine ribonucleotide (FGAM) and glutamate. The FGAM synthase complex is composed of three subunits. PurQ produces an ammonia molecule by converting glutamine to glutamate. PurL transfers the ammonia molecule to FGAR to form FGAM in an ATP-dependent manner. PurS interacts with PurQ and PurL and is thought to assist in the transfer of the ammonia molecule from PurQ to PurL.</text>
</comment>
<evidence type="ECO:0000313" key="10">
    <source>
        <dbReference type="Proteomes" id="UP000092498"/>
    </source>
</evidence>
<dbReference type="OrthoDB" id="9804441at2"/>
<keyword evidence="3 8" id="KW-0547">Nucleotide-binding</keyword>
<reference evidence="9 10" key="1">
    <citation type="submission" date="2015-11" db="EMBL/GenBank/DDBJ databases">
        <title>Whole-Genome Sequence of Candidatus Oderbacter manganicum from the National Park Lower Oder Valley, Germany.</title>
        <authorList>
            <person name="Braun B."/>
            <person name="Liere K."/>
            <person name="Szewzyk U."/>
        </authorList>
    </citation>
    <scope>NUCLEOTIDE SEQUENCE [LARGE SCALE GENOMIC DNA]</scope>
    <source>
        <strain evidence="9 10">OTSz_A_272</strain>
    </source>
</reference>
<dbReference type="EC" id="3.5.1.2" evidence="8"/>
<organism evidence="9 10">
    <name type="scientific">Candidatus Viadribacter manganicus</name>
    <dbReference type="NCBI Taxonomy" id="1759059"/>
    <lineage>
        <taxon>Bacteria</taxon>
        <taxon>Pseudomonadati</taxon>
        <taxon>Pseudomonadota</taxon>
        <taxon>Alphaproteobacteria</taxon>
        <taxon>Hyphomonadales</taxon>
        <taxon>Hyphomonadaceae</taxon>
        <taxon>Candidatus Viadribacter</taxon>
    </lineage>
</organism>
<dbReference type="EMBL" id="CP013244">
    <property type="protein sequence ID" value="ANP47602.1"/>
    <property type="molecule type" value="Genomic_DNA"/>
</dbReference>
<dbReference type="CDD" id="cd01740">
    <property type="entry name" value="GATase1_FGAR_AT"/>
    <property type="match status" value="1"/>
</dbReference>
<evidence type="ECO:0000256" key="6">
    <source>
        <dbReference type="ARBA" id="ARBA00022840"/>
    </source>
</evidence>
<keyword evidence="4 8" id="KW-0658">Purine biosynthesis</keyword>
<dbReference type="GO" id="GO:0004642">
    <property type="term" value="F:phosphoribosylformylglycinamidine synthase activity"/>
    <property type="evidence" value="ECO:0007669"/>
    <property type="project" value="UniProtKB-UniRule"/>
</dbReference>
<evidence type="ECO:0000256" key="7">
    <source>
        <dbReference type="ARBA" id="ARBA00022962"/>
    </source>
</evidence>
<gene>
    <name evidence="8" type="primary">purQ</name>
    <name evidence="9" type="ORF">ATE48_17710</name>
</gene>
<dbReference type="GO" id="GO:0004359">
    <property type="term" value="F:glutaminase activity"/>
    <property type="evidence" value="ECO:0007669"/>
    <property type="project" value="UniProtKB-EC"/>
</dbReference>
<keyword evidence="10" id="KW-1185">Reference proteome</keyword>
<evidence type="ECO:0000256" key="4">
    <source>
        <dbReference type="ARBA" id="ARBA00022755"/>
    </source>
</evidence>
<dbReference type="InterPro" id="IPR010075">
    <property type="entry name" value="PRibForGlyAmidine_synth_PurQ"/>
</dbReference>
<name>A0A1B1AM05_9PROT</name>
<dbReference type="KEGG" id="cbot:ATE48_17710"/>
<dbReference type="GO" id="GO:0005737">
    <property type="term" value="C:cytoplasm"/>
    <property type="evidence" value="ECO:0007669"/>
    <property type="project" value="UniProtKB-SubCell"/>
</dbReference>
<accession>A0A1B1AM05</accession>
<feature type="active site" evidence="8">
    <location>
        <position position="197"/>
    </location>
</feature>
<keyword evidence="6 8" id="KW-0067">ATP-binding</keyword>
<dbReference type="InterPro" id="IPR029062">
    <property type="entry name" value="Class_I_gatase-like"/>
</dbReference>
<dbReference type="EC" id="6.3.5.3" evidence="8"/>
<dbReference type="PROSITE" id="PS51273">
    <property type="entry name" value="GATASE_TYPE_1"/>
    <property type="match status" value="1"/>
</dbReference>
<dbReference type="UniPathway" id="UPA00074">
    <property type="reaction ID" value="UER00128"/>
</dbReference>
<keyword evidence="5 8" id="KW-0378">Hydrolase</keyword>
<dbReference type="STRING" id="1759059.ATE48_17710"/>